<evidence type="ECO:0000313" key="4">
    <source>
        <dbReference type="Proteomes" id="UP000189733"/>
    </source>
</evidence>
<dbReference type="OrthoDB" id="5465054at2"/>
<dbReference type="STRING" id="1121442.SAMN02745702_02769"/>
<feature type="region of interest" description="Disordered" evidence="1">
    <location>
        <begin position="112"/>
        <end position="131"/>
    </location>
</feature>
<dbReference type="EMBL" id="FUYA01000011">
    <property type="protein sequence ID" value="SKA81893.1"/>
    <property type="molecule type" value="Genomic_DNA"/>
</dbReference>
<dbReference type="Proteomes" id="UP000189733">
    <property type="component" value="Unassembled WGS sequence"/>
</dbReference>
<organism evidence="3 4">
    <name type="scientific">Desulfobaculum bizertense DSM 18034</name>
    <dbReference type="NCBI Taxonomy" id="1121442"/>
    <lineage>
        <taxon>Bacteria</taxon>
        <taxon>Pseudomonadati</taxon>
        <taxon>Thermodesulfobacteriota</taxon>
        <taxon>Desulfovibrionia</taxon>
        <taxon>Desulfovibrionales</taxon>
        <taxon>Desulfovibrionaceae</taxon>
        <taxon>Desulfobaculum</taxon>
    </lineage>
</organism>
<reference evidence="3 4" key="1">
    <citation type="submission" date="2017-02" db="EMBL/GenBank/DDBJ databases">
        <authorList>
            <person name="Peterson S.W."/>
        </authorList>
    </citation>
    <scope>NUCLEOTIDE SEQUENCE [LARGE SCALE GENOMIC DNA]</scope>
    <source>
        <strain evidence="3 4">DSM 18034</strain>
    </source>
</reference>
<dbReference type="Pfam" id="PF16778">
    <property type="entry name" value="Phage_tail_APC"/>
    <property type="match status" value="1"/>
</dbReference>
<name>A0A1T4WX16_9BACT</name>
<protein>
    <submittedName>
        <fullName evidence="3">Phage tail assembly chaperone protein</fullName>
    </submittedName>
</protein>
<dbReference type="Gene3D" id="6.10.140.1310">
    <property type="match status" value="1"/>
</dbReference>
<evidence type="ECO:0000313" key="3">
    <source>
        <dbReference type="EMBL" id="SKA81893.1"/>
    </source>
</evidence>
<gene>
    <name evidence="3" type="ORF">SAMN02745702_02769</name>
</gene>
<feature type="domain" description="Phage tail assembly chaperone-like" evidence="2">
    <location>
        <begin position="60"/>
        <end position="124"/>
    </location>
</feature>
<keyword evidence="4" id="KW-1185">Reference proteome</keyword>
<accession>A0A1T4WX16</accession>
<sequence>MHALIWENEVIQIEENAFPVALPLRWASCDGSCRVGDRVGESGQIVPQRFEPGVDDLAGDVRRERDARLRACDPQALPDYPHESDGLEQAWLAYRQALRDLPSLPGFPWGGVSDPVIPWPEKPETPAASEE</sequence>
<evidence type="ECO:0000259" key="2">
    <source>
        <dbReference type="Pfam" id="PF16778"/>
    </source>
</evidence>
<dbReference type="RefSeq" id="WP_078686028.1">
    <property type="nucleotide sequence ID" value="NZ_FUYA01000011.1"/>
</dbReference>
<proteinExistence type="predicted"/>
<evidence type="ECO:0000256" key="1">
    <source>
        <dbReference type="SAM" id="MobiDB-lite"/>
    </source>
</evidence>
<dbReference type="InterPro" id="IPR031893">
    <property type="entry name" value="Phage_tail_APC"/>
</dbReference>
<dbReference type="AlphaFoldDB" id="A0A1T4WX16"/>